<evidence type="ECO:0000256" key="2">
    <source>
        <dbReference type="ARBA" id="ARBA00008663"/>
    </source>
</evidence>
<comment type="pathway">
    <text evidence="1 13">Carbohydrate degradation; glycolysis; pyruvate from D-glyceraldehyde 3-phosphate: step 5/5.</text>
</comment>
<dbReference type="EMBL" id="LNJC01000032">
    <property type="protein sequence ID" value="KYC49550.1"/>
    <property type="molecule type" value="Genomic_DNA"/>
</dbReference>
<evidence type="ECO:0000313" key="19">
    <source>
        <dbReference type="Proteomes" id="UP000091929"/>
    </source>
</evidence>
<dbReference type="InterPro" id="IPR015806">
    <property type="entry name" value="Pyrv_Knase_insert_dom_sf"/>
</dbReference>
<evidence type="ECO:0000256" key="9">
    <source>
        <dbReference type="ARBA" id="ARBA00022842"/>
    </source>
</evidence>
<keyword evidence="6" id="KW-0547">Nucleotide-binding</keyword>
<dbReference type="PANTHER" id="PTHR11817">
    <property type="entry name" value="PYRUVATE KINASE"/>
    <property type="match status" value="1"/>
</dbReference>
<dbReference type="Gene3D" id="2.40.33.10">
    <property type="entry name" value="PK beta-barrel domain-like"/>
    <property type="match status" value="1"/>
</dbReference>
<sequence length="466" mass="51526">MKKTKIVCTIGPSVSDYEAIKKLVLSGMDVARLNFSHGTHSEHLKVIKNIKEVSNDTNKKIGILLDTKGPDIRIGEFNSTIHILYDNEYIFSVDKGKDIIPLQKDISEFLKPKDKVLVDDGTLIFSVIRIDDHDIHLKALNEGYLRQKVSINIPGDEYCPSAVTENDVLDIKFGIKHDVDFIALSFASTKEDIIEAREIIKEDQGEQWIISKVESNYGIKNIDDLIEYSEGIMVARGDLGVEIDLSKIPSVQRSIIQKCNLKGRPVIVATQMLNSMIENPRPTRAEVEDIASAIYSGADAVMLSGETAIGKYPIESVEMMVKVAIETEKELRPRSEYGPSKRVADVISSLVAKAVLLSDVKAIVTSTRSGYTACMVSRHKLAVPTYGMTNNAGTARKLSLVWGINEVYLDKEKGGISEAVLHAAKYLKSEGLHDNDLFVFTAGVSNSKTQRTNLLEIREIGEVLSS</sequence>
<evidence type="ECO:0000256" key="10">
    <source>
        <dbReference type="ARBA" id="ARBA00023152"/>
    </source>
</evidence>
<accession>A0A150IX67</accession>
<dbReference type="PATRIC" id="fig|1706438.3.peg.1392"/>
<dbReference type="InterPro" id="IPR040442">
    <property type="entry name" value="Pyrv_kinase-like_dom_sf"/>
</dbReference>
<dbReference type="Gene3D" id="3.40.1380.20">
    <property type="entry name" value="Pyruvate kinase, C-terminal domain"/>
    <property type="match status" value="1"/>
</dbReference>
<dbReference type="InterPro" id="IPR015813">
    <property type="entry name" value="Pyrv/PenolPyrv_kinase-like_dom"/>
</dbReference>
<evidence type="ECO:0000313" key="18">
    <source>
        <dbReference type="EMBL" id="KYC49550.1"/>
    </source>
</evidence>
<dbReference type="InterPro" id="IPR036918">
    <property type="entry name" value="Pyrv_Knase_C_sf"/>
</dbReference>
<dbReference type="Pfam" id="PF02887">
    <property type="entry name" value="PK_C"/>
    <property type="match status" value="1"/>
</dbReference>
<dbReference type="Proteomes" id="UP000091929">
    <property type="component" value="Unassembled WGS sequence"/>
</dbReference>
<dbReference type="EMBL" id="LNGE01000001">
    <property type="protein sequence ID" value="KYC46382.1"/>
    <property type="molecule type" value="Genomic_DNA"/>
</dbReference>
<dbReference type="NCBIfam" id="TIGR01064">
    <property type="entry name" value="pyruv_kin"/>
    <property type="match status" value="1"/>
</dbReference>
<dbReference type="InterPro" id="IPR001697">
    <property type="entry name" value="Pyr_Knase"/>
</dbReference>
<dbReference type="AlphaFoldDB" id="A0A150INC6"/>
<name>A0A150INC6_9EURY</name>
<evidence type="ECO:0000256" key="11">
    <source>
        <dbReference type="ARBA" id="ARBA00023317"/>
    </source>
</evidence>
<feature type="domain" description="Pyruvate kinase C-terminal" evidence="15">
    <location>
        <begin position="347"/>
        <end position="457"/>
    </location>
</feature>
<dbReference type="PRINTS" id="PR01050">
    <property type="entry name" value="PYRUVTKNASE"/>
</dbReference>
<evidence type="ECO:0000313" key="20">
    <source>
        <dbReference type="Proteomes" id="UP000092401"/>
    </source>
</evidence>
<keyword evidence="11 16" id="KW-0670">Pyruvate</keyword>
<keyword evidence="7 13" id="KW-0418">Kinase</keyword>
<comment type="caution">
    <text evidence="16">The sequence shown here is derived from an EMBL/GenBank/DDBJ whole genome shotgun (WGS) entry which is preliminary data.</text>
</comment>
<dbReference type="SUPFAM" id="SSF50800">
    <property type="entry name" value="PK beta-barrel domain-like"/>
    <property type="match status" value="1"/>
</dbReference>
<evidence type="ECO:0000259" key="15">
    <source>
        <dbReference type="Pfam" id="PF02887"/>
    </source>
</evidence>
<evidence type="ECO:0000256" key="12">
    <source>
        <dbReference type="NCBIfam" id="TIGR01064"/>
    </source>
</evidence>
<dbReference type="InterPro" id="IPR011037">
    <property type="entry name" value="Pyrv_Knase-like_insert_dom_sf"/>
</dbReference>
<evidence type="ECO:0000313" key="17">
    <source>
        <dbReference type="EMBL" id="KYC47134.1"/>
    </source>
</evidence>
<comment type="catalytic activity">
    <reaction evidence="13">
        <text>pyruvate + ATP = phosphoenolpyruvate + ADP + H(+)</text>
        <dbReference type="Rhea" id="RHEA:18157"/>
        <dbReference type="ChEBI" id="CHEBI:15361"/>
        <dbReference type="ChEBI" id="CHEBI:15378"/>
        <dbReference type="ChEBI" id="CHEBI:30616"/>
        <dbReference type="ChEBI" id="CHEBI:58702"/>
        <dbReference type="ChEBI" id="CHEBI:456216"/>
        <dbReference type="EC" id="2.7.1.40"/>
    </reaction>
</comment>
<keyword evidence="4 13" id="KW-0808">Transferase</keyword>
<accession>A0A150IR45</accession>
<evidence type="ECO:0000256" key="4">
    <source>
        <dbReference type="ARBA" id="ARBA00022679"/>
    </source>
</evidence>
<dbReference type="Pfam" id="PF00224">
    <property type="entry name" value="PK"/>
    <property type="match status" value="1"/>
</dbReference>
<reference evidence="19 20" key="1">
    <citation type="journal article" date="2016" name="ISME J.">
        <title>Chasing the elusive Euryarchaeota class WSA2: genomes reveal a uniquely fastidious methyl-reducing methanogen.</title>
        <authorList>
            <person name="Nobu M.K."/>
            <person name="Narihiro T."/>
            <person name="Kuroda K."/>
            <person name="Mei R."/>
            <person name="Liu W.T."/>
        </authorList>
    </citation>
    <scope>NUCLEOTIDE SEQUENCE [LARGE SCALE GENOMIC DNA]</scope>
    <source>
        <strain evidence="16">B03fssc0709_Meth_Bin005</strain>
        <strain evidence="17">B15fssc0709_Meth_Bin003</strain>
        <strain evidence="18">BMIXfssc0709_Meth_Bin006</strain>
    </source>
</reference>
<dbReference type="GO" id="GO:0000287">
    <property type="term" value="F:magnesium ion binding"/>
    <property type="evidence" value="ECO:0007669"/>
    <property type="project" value="UniProtKB-UniRule"/>
</dbReference>
<evidence type="ECO:0000256" key="3">
    <source>
        <dbReference type="ARBA" id="ARBA00012142"/>
    </source>
</evidence>
<dbReference type="Gene3D" id="3.20.20.60">
    <property type="entry name" value="Phosphoenolpyruvate-binding domains"/>
    <property type="match status" value="1"/>
</dbReference>
<evidence type="ECO:0000259" key="14">
    <source>
        <dbReference type="Pfam" id="PF00224"/>
    </source>
</evidence>
<dbReference type="EMBL" id="LNGF01000032">
    <property type="protein sequence ID" value="KYC47134.1"/>
    <property type="molecule type" value="Genomic_DNA"/>
</dbReference>
<dbReference type="GO" id="GO:0005524">
    <property type="term" value="F:ATP binding"/>
    <property type="evidence" value="ECO:0007669"/>
    <property type="project" value="UniProtKB-KW"/>
</dbReference>
<dbReference type="SUPFAM" id="SSF52935">
    <property type="entry name" value="PK C-terminal domain-like"/>
    <property type="match status" value="1"/>
</dbReference>
<organism evidence="16 20">
    <name type="scientific">Candidatus Methanofastidiosum methylothiophilum</name>
    <dbReference type="NCBI Taxonomy" id="1705564"/>
    <lineage>
        <taxon>Archaea</taxon>
        <taxon>Methanobacteriati</taxon>
        <taxon>Methanobacteriota</taxon>
        <taxon>Stenosarchaea group</taxon>
        <taxon>Candidatus Methanofastidiosia</taxon>
        <taxon>Candidatus Methanofastidiosales</taxon>
        <taxon>Candidatus Methanofastidiosaceae</taxon>
        <taxon>Candidatus Methanofastidiosum</taxon>
    </lineage>
</organism>
<dbReference type="UniPathway" id="UPA00109">
    <property type="reaction ID" value="UER00188"/>
</dbReference>
<feature type="domain" description="Pyruvate kinase barrel" evidence="14">
    <location>
        <begin position="1"/>
        <end position="317"/>
    </location>
</feature>
<comment type="similarity">
    <text evidence="2 13">Belongs to the pyruvate kinase family.</text>
</comment>
<keyword evidence="10 13" id="KW-0324">Glycolysis</keyword>
<dbReference type="InterPro" id="IPR015795">
    <property type="entry name" value="Pyrv_Knase_C"/>
</dbReference>
<dbReference type="Proteomes" id="UP000092403">
    <property type="component" value="Unassembled WGS sequence"/>
</dbReference>
<evidence type="ECO:0000256" key="5">
    <source>
        <dbReference type="ARBA" id="ARBA00022723"/>
    </source>
</evidence>
<evidence type="ECO:0000256" key="13">
    <source>
        <dbReference type="RuleBase" id="RU000504"/>
    </source>
</evidence>
<dbReference type="InterPro" id="IPR015793">
    <property type="entry name" value="Pyrv_Knase_brl"/>
</dbReference>
<dbReference type="GO" id="GO:0030955">
    <property type="term" value="F:potassium ion binding"/>
    <property type="evidence" value="ECO:0007669"/>
    <property type="project" value="UniProtKB-UniRule"/>
</dbReference>
<evidence type="ECO:0000256" key="8">
    <source>
        <dbReference type="ARBA" id="ARBA00022840"/>
    </source>
</evidence>
<dbReference type="SUPFAM" id="SSF51621">
    <property type="entry name" value="Phosphoenolpyruvate/pyruvate domain"/>
    <property type="match status" value="1"/>
</dbReference>
<gene>
    <name evidence="16" type="ORF">APG10_00085</name>
    <name evidence="17" type="ORF">APG11_01388</name>
    <name evidence="18" type="ORF">APG12_01386</name>
</gene>
<dbReference type="GO" id="GO:0016301">
    <property type="term" value="F:kinase activity"/>
    <property type="evidence" value="ECO:0007669"/>
    <property type="project" value="UniProtKB-KW"/>
</dbReference>
<keyword evidence="9 13" id="KW-0460">Magnesium</keyword>
<evidence type="ECO:0000256" key="1">
    <source>
        <dbReference type="ARBA" id="ARBA00004997"/>
    </source>
</evidence>
<evidence type="ECO:0000256" key="7">
    <source>
        <dbReference type="ARBA" id="ARBA00022777"/>
    </source>
</evidence>
<accession>A0A150INC6</accession>
<keyword evidence="5" id="KW-0479">Metal-binding</keyword>
<dbReference type="NCBIfam" id="NF004491">
    <property type="entry name" value="PRK05826.1"/>
    <property type="match status" value="1"/>
</dbReference>
<keyword evidence="8" id="KW-0067">ATP-binding</keyword>
<evidence type="ECO:0000256" key="6">
    <source>
        <dbReference type="ARBA" id="ARBA00022741"/>
    </source>
</evidence>
<dbReference type="PATRIC" id="fig|1706437.3.peg.1395"/>
<evidence type="ECO:0000313" key="16">
    <source>
        <dbReference type="EMBL" id="KYC46382.1"/>
    </source>
</evidence>
<dbReference type="Proteomes" id="UP000092401">
    <property type="component" value="Unassembled WGS sequence"/>
</dbReference>
<dbReference type="GO" id="GO:0004743">
    <property type="term" value="F:pyruvate kinase activity"/>
    <property type="evidence" value="ECO:0007669"/>
    <property type="project" value="UniProtKB-UniRule"/>
</dbReference>
<dbReference type="PATRIC" id="fig|1706436.3.peg.84"/>
<protein>
    <recommendedName>
        <fullName evidence="3 12">Pyruvate kinase</fullName>
        <ecNumber evidence="3 12">2.7.1.40</ecNumber>
    </recommendedName>
</protein>
<proteinExistence type="inferred from homology"/>
<dbReference type="EC" id="2.7.1.40" evidence="3 12"/>